<dbReference type="eggNOG" id="COG1063">
    <property type="taxonomic scope" value="Bacteria"/>
</dbReference>
<evidence type="ECO:0000256" key="2">
    <source>
        <dbReference type="ARBA" id="ARBA00022833"/>
    </source>
</evidence>
<keyword evidence="3" id="KW-0560">Oxidoreductase</keyword>
<organism evidence="6 7">
    <name type="scientific">Alicyclobacillus macrosporangiidus</name>
    <dbReference type="NCBI Taxonomy" id="392015"/>
    <lineage>
        <taxon>Bacteria</taxon>
        <taxon>Bacillati</taxon>
        <taxon>Bacillota</taxon>
        <taxon>Bacilli</taxon>
        <taxon>Bacillales</taxon>
        <taxon>Alicyclobacillaceae</taxon>
        <taxon>Alicyclobacillus</taxon>
    </lineage>
</organism>
<dbReference type="SUPFAM" id="SSF51735">
    <property type="entry name" value="NAD(P)-binding Rossmann-fold domains"/>
    <property type="match status" value="1"/>
</dbReference>
<keyword evidence="7" id="KW-1185">Reference proteome</keyword>
<dbReference type="OrthoDB" id="2371149at2"/>
<comment type="similarity">
    <text evidence="4">Belongs to the zinc-containing alcohol dehydrogenase family.</text>
</comment>
<evidence type="ECO:0000256" key="1">
    <source>
        <dbReference type="ARBA" id="ARBA00022723"/>
    </source>
</evidence>
<dbReference type="InterPro" id="IPR011032">
    <property type="entry name" value="GroES-like_sf"/>
</dbReference>
<dbReference type="Pfam" id="PF00107">
    <property type="entry name" value="ADH_zinc_N"/>
    <property type="match status" value="1"/>
</dbReference>
<dbReference type="PANTHER" id="PTHR43401">
    <property type="entry name" value="L-THREONINE 3-DEHYDROGENASE"/>
    <property type="match status" value="1"/>
</dbReference>
<dbReference type="InterPro" id="IPR002328">
    <property type="entry name" value="ADH_Zn_CS"/>
</dbReference>
<dbReference type="GO" id="GO:0016491">
    <property type="term" value="F:oxidoreductase activity"/>
    <property type="evidence" value="ECO:0007669"/>
    <property type="project" value="UniProtKB-KW"/>
</dbReference>
<gene>
    <name evidence="6" type="ORF">SAMN05421543_102213</name>
</gene>
<dbReference type="SMART" id="SM00829">
    <property type="entry name" value="PKS_ER"/>
    <property type="match status" value="1"/>
</dbReference>
<dbReference type="Pfam" id="PF08240">
    <property type="entry name" value="ADH_N"/>
    <property type="match status" value="1"/>
</dbReference>
<feature type="domain" description="Enoyl reductase (ER)" evidence="5">
    <location>
        <begin position="8"/>
        <end position="337"/>
    </location>
</feature>
<evidence type="ECO:0000259" key="5">
    <source>
        <dbReference type="SMART" id="SM00829"/>
    </source>
</evidence>
<protein>
    <submittedName>
        <fullName evidence="6">2-desacetyl-2-hydroxyethyl bacteriochlorophyllide A dehydrogenase</fullName>
    </submittedName>
</protein>
<evidence type="ECO:0000256" key="4">
    <source>
        <dbReference type="RuleBase" id="RU361277"/>
    </source>
</evidence>
<evidence type="ECO:0000256" key="3">
    <source>
        <dbReference type="ARBA" id="ARBA00023002"/>
    </source>
</evidence>
<proteinExistence type="inferred from homology"/>
<name>A0A1I7GHV1_9BACL</name>
<dbReference type="Gene3D" id="3.90.180.10">
    <property type="entry name" value="Medium-chain alcohol dehydrogenases, catalytic domain"/>
    <property type="match status" value="1"/>
</dbReference>
<dbReference type="STRING" id="392015.SAMN05421543_102213"/>
<dbReference type="AlphaFoldDB" id="A0A1I7GHV1"/>
<keyword evidence="2 4" id="KW-0862">Zinc</keyword>
<dbReference type="EMBL" id="FPBV01000002">
    <property type="protein sequence ID" value="SFU47995.1"/>
    <property type="molecule type" value="Genomic_DNA"/>
</dbReference>
<evidence type="ECO:0000313" key="7">
    <source>
        <dbReference type="Proteomes" id="UP000183508"/>
    </source>
</evidence>
<dbReference type="InterPro" id="IPR013154">
    <property type="entry name" value="ADH-like_N"/>
</dbReference>
<reference evidence="7" key="1">
    <citation type="submission" date="2016-10" db="EMBL/GenBank/DDBJ databases">
        <authorList>
            <person name="Varghese N."/>
        </authorList>
    </citation>
    <scope>NUCLEOTIDE SEQUENCE [LARGE SCALE GENOMIC DNA]</scope>
    <source>
        <strain evidence="7">DSM 17980</strain>
    </source>
</reference>
<comment type="cofactor">
    <cofactor evidence="4">
        <name>Zn(2+)</name>
        <dbReference type="ChEBI" id="CHEBI:29105"/>
    </cofactor>
</comment>
<sequence length="340" mass="36428">MRAVVLVAKEQMEMRELPTPEPGPGEVRVQVRACGICGTDVHIYHGKPGSAEVRPPIVLGHEVAGVIDEVGPGVSDLRPGDRVTVDPNIYCHHCRYCRDGRQHLCEHLQAVGVTRDGGMAEFCTVPAANCYRLPDELSFIEGALMEPLGCCLHGIERLSVHPGQSALVIGGGYIGLMMVQLLDRLGASPIVVSEPDPAKRALAERFGARLVVDPADVPPEQLVVEQFGSGADLVVECVGRPETMQAALRCAGRGGQVLLFGVADPATAVQLSPYDVFARELTIRGSFINPDTHARAIALARDGKIQVSPLVSHRFSLEEIPDVLASYGGLRVTKGLLVFE</sequence>
<dbReference type="Proteomes" id="UP000183508">
    <property type="component" value="Unassembled WGS sequence"/>
</dbReference>
<dbReference type="InterPro" id="IPR050129">
    <property type="entry name" value="Zn_alcohol_dh"/>
</dbReference>
<dbReference type="RefSeq" id="WP_074949612.1">
    <property type="nucleotide sequence ID" value="NZ_FPBV01000002.1"/>
</dbReference>
<dbReference type="InterPro" id="IPR013149">
    <property type="entry name" value="ADH-like_C"/>
</dbReference>
<keyword evidence="1 4" id="KW-0479">Metal-binding</keyword>
<dbReference type="SUPFAM" id="SSF50129">
    <property type="entry name" value="GroES-like"/>
    <property type="match status" value="1"/>
</dbReference>
<accession>A0A1I7GHV1</accession>
<dbReference type="CDD" id="cd08234">
    <property type="entry name" value="threonine_DH_like"/>
    <property type="match status" value="1"/>
</dbReference>
<dbReference type="InterPro" id="IPR020843">
    <property type="entry name" value="ER"/>
</dbReference>
<dbReference type="Gene3D" id="3.40.50.720">
    <property type="entry name" value="NAD(P)-binding Rossmann-like Domain"/>
    <property type="match status" value="1"/>
</dbReference>
<evidence type="ECO:0000313" key="6">
    <source>
        <dbReference type="EMBL" id="SFU47995.1"/>
    </source>
</evidence>
<dbReference type="PANTHER" id="PTHR43401:SF2">
    <property type="entry name" value="L-THREONINE 3-DEHYDROGENASE"/>
    <property type="match status" value="1"/>
</dbReference>
<dbReference type="PROSITE" id="PS00059">
    <property type="entry name" value="ADH_ZINC"/>
    <property type="match status" value="1"/>
</dbReference>
<dbReference type="GO" id="GO:0008270">
    <property type="term" value="F:zinc ion binding"/>
    <property type="evidence" value="ECO:0007669"/>
    <property type="project" value="InterPro"/>
</dbReference>
<dbReference type="InterPro" id="IPR036291">
    <property type="entry name" value="NAD(P)-bd_dom_sf"/>
</dbReference>